<reference evidence="2" key="1">
    <citation type="submission" date="2021-01" db="EMBL/GenBank/DDBJ databases">
        <authorList>
            <person name="Corre E."/>
            <person name="Pelletier E."/>
            <person name="Niang G."/>
            <person name="Scheremetjew M."/>
            <person name="Finn R."/>
            <person name="Kale V."/>
            <person name="Holt S."/>
            <person name="Cochrane G."/>
            <person name="Meng A."/>
            <person name="Brown T."/>
            <person name="Cohen L."/>
        </authorList>
    </citation>
    <scope>NUCLEOTIDE SEQUENCE</scope>
    <source>
        <strain evidence="2">MM31A-1</strain>
    </source>
</reference>
<dbReference type="EMBL" id="HBIO01011104">
    <property type="protein sequence ID" value="CAE0463787.1"/>
    <property type="molecule type" value="Transcribed_RNA"/>
</dbReference>
<evidence type="ECO:0000256" key="1">
    <source>
        <dbReference type="SAM" id="Phobius"/>
    </source>
</evidence>
<organism evidence="2">
    <name type="scientific">Chaetoceros debilis</name>
    <dbReference type="NCBI Taxonomy" id="122233"/>
    <lineage>
        <taxon>Eukaryota</taxon>
        <taxon>Sar</taxon>
        <taxon>Stramenopiles</taxon>
        <taxon>Ochrophyta</taxon>
        <taxon>Bacillariophyta</taxon>
        <taxon>Coscinodiscophyceae</taxon>
        <taxon>Chaetocerotophycidae</taxon>
        <taxon>Chaetocerotales</taxon>
        <taxon>Chaetocerotaceae</taxon>
        <taxon>Chaetoceros</taxon>
    </lineage>
</organism>
<keyword evidence="1" id="KW-1133">Transmembrane helix</keyword>
<feature type="transmembrane region" description="Helical" evidence="1">
    <location>
        <begin position="83"/>
        <end position="104"/>
    </location>
</feature>
<dbReference type="AlphaFoldDB" id="A0A7S3Q2N0"/>
<name>A0A7S3Q2N0_9STRA</name>
<sequence>MSLFHIPLWRAEVVRWRFIGRWIFVDIEIGEDILVVKKVLPFGGRIYFKSGHFPTNGKNIRERPHHGRQACSVFFRLTCLRGAFPPVLFLAVCLVLAIFNDFGLCRGRVEK</sequence>
<gene>
    <name evidence="2" type="ORF">CDEB00056_LOCUS8628</name>
</gene>
<proteinExistence type="predicted"/>
<keyword evidence="1" id="KW-0472">Membrane</keyword>
<evidence type="ECO:0000313" key="2">
    <source>
        <dbReference type="EMBL" id="CAE0463787.1"/>
    </source>
</evidence>
<accession>A0A7S3Q2N0</accession>
<keyword evidence="1" id="KW-0812">Transmembrane</keyword>
<protein>
    <submittedName>
        <fullName evidence="2">Uncharacterized protein</fullName>
    </submittedName>
</protein>